<dbReference type="Proteomes" id="UP001331515">
    <property type="component" value="Unassembled WGS sequence"/>
</dbReference>
<proteinExistence type="predicted"/>
<evidence type="ECO:0000313" key="2">
    <source>
        <dbReference type="Proteomes" id="UP001331515"/>
    </source>
</evidence>
<accession>A0AAN8CAZ4</accession>
<name>A0AAN8CAZ4_CHAGU</name>
<organism evidence="1 2">
    <name type="scientific">Champsocephalus gunnari</name>
    <name type="common">Mackerel icefish</name>
    <dbReference type="NCBI Taxonomy" id="52237"/>
    <lineage>
        <taxon>Eukaryota</taxon>
        <taxon>Metazoa</taxon>
        <taxon>Chordata</taxon>
        <taxon>Craniata</taxon>
        <taxon>Vertebrata</taxon>
        <taxon>Euteleostomi</taxon>
        <taxon>Actinopterygii</taxon>
        <taxon>Neopterygii</taxon>
        <taxon>Teleostei</taxon>
        <taxon>Neoteleostei</taxon>
        <taxon>Acanthomorphata</taxon>
        <taxon>Eupercaria</taxon>
        <taxon>Perciformes</taxon>
        <taxon>Notothenioidei</taxon>
        <taxon>Channichthyidae</taxon>
        <taxon>Champsocephalus</taxon>
    </lineage>
</organism>
<gene>
    <name evidence="1" type="ORF">CgunFtcFv8_025558</name>
</gene>
<keyword evidence="2" id="KW-1185">Reference proteome</keyword>
<comment type="caution">
    <text evidence="1">The sequence shown here is derived from an EMBL/GenBank/DDBJ whole genome shotgun (WGS) entry which is preliminary data.</text>
</comment>
<evidence type="ECO:0000313" key="1">
    <source>
        <dbReference type="EMBL" id="KAK5900611.1"/>
    </source>
</evidence>
<protein>
    <submittedName>
        <fullName evidence="1">Uncharacterized protein</fullName>
    </submittedName>
</protein>
<dbReference type="EMBL" id="JAURVH010001532">
    <property type="protein sequence ID" value="KAK5900611.1"/>
    <property type="molecule type" value="Genomic_DNA"/>
</dbReference>
<sequence>MLERNRCCSLACADVPIVGEARDWWRKDTTALGRKLPMPGMFVGTGRPRLWEEECDGGGEGRRREQTTWIMGLKGWPDRVDLNNSEQKTASLLTSPLLHFHWKRSNKHTLSSRTFKRSFSSGFSTELRRILFSNSTQ</sequence>
<reference evidence="1 2" key="1">
    <citation type="journal article" date="2023" name="Mol. Biol. Evol.">
        <title>Genomics of Secondarily Temperate Adaptation in the Only Non-Antarctic Icefish.</title>
        <authorList>
            <person name="Rivera-Colon A.G."/>
            <person name="Rayamajhi N."/>
            <person name="Minhas B.F."/>
            <person name="Madrigal G."/>
            <person name="Bilyk K.T."/>
            <person name="Yoon V."/>
            <person name="Hune M."/>
            <person name="Gregory S."/>
            <person name="Cheng C.H.C."/>
            <person name="Catchen J.M."/>
        </authorList>
    </citation>
    <scope>NUCLEOTIDE SEQUENCE [LARGE SCALE GENOMIC DNA]</scope>
    <source>
        <tissue evidence="1">White muscle</tissue>
    </source>
</reference>
<dbReference type="AlphaFoldDB" id="A0AAN8CAZ4"/>